<dbReference type="EMBL" id="CACRZD030000004">
    <property type="protein sequence ID" value="CAA6657910.1"/>
    <property type="molecule type" value="Genomic_DNA"/>
</dbReference>
<evidence type="ECO:0000313" key="3">
    <source>
        <dbReference type="Proteomes" id="UP001189122"/>
    </source>
</evidence>
<dbReference type="AlphaFoldDB" id="A0A7I8IJH5"/>
<dbReference type="Proteomes" id="UP001189122">
    <property type="component" value="Unassembled WGS sequence"/>
</dbReference>
<reference evidence="2 3" key="1">
    <citation type="submission" date="2019-12" db="EMBL/GenBank/DDBJ databases">
        <authorList>
            <person name="Scholz U."/>
            <person name="Mascher M."/>
            <person name="Fiebig A."/>
        </authorList>
    </citation>
    <scope>NUCLEOTIDE SEQUENCE</scope>
</reference>
<protein>
    <submittedName>
        <fullName evidence="2">Uncharacterized protein</fullName>
    </submittedName>
</protein>
<feature type="region of interest" description="Disordered" evidence="1">
    <location>
        <begin position="36"/>
        <end position="78"/>
    </location>
</feature>
<gene>
    <name evidence="2" type="ORF">SI7747_04004360</name>
</gene>
<evidence type="ECO:0000256" key="1">
    <source>
        <dbReference type="SAM" id="MobiDB-lite"/>
    </source>
</evidence>
<dbReference type="EMBL" id="LR743591">
    <property type="protein sequence ID" value="CAA2618193.1"/>
    <property type="molecule type" value="Genomic_DNA"/>
</dbReference>
<organism evidence="2">
    <name type="scientific">Spirodela intermedia</name>
    <name type="common">Intermediate duckweed</name>
    <dbReference type="NCBI Taxonomy" id="51605"/>
    <lineage>
        <taxon>Eukaryota</taxon>
        <taxon>Viridiplantae</taxon>
        <taxon>Streptophyta</taxon>
        <taxon>Embryophyta</taxon>
        <taxon>Tracheophyta</taxon>
        <taxon>Spermatophyta</taxon>
        <taxon>Magnoliopsida</taxon>
        <taxon>Liliopsida</taxon>
        <taxon>Araceae</taxon>
        <taxon>Lemnoideae</taxon>
        <taxon>Spirodela</taxon>
    </lineage>
</organism>
<name>A0A7I8IJH5_SPIIN</name>
<feature type="compositionally biased region" description="Low complexity" evidence="1">
    <location>
        <begin position="37"/>
        <end position="52"/>
    </location>
</feature>
<keyword evidence="3" id="KW-1185">Reference proteome</keyword>
<accession>A0A7I8IJH5</accession>
<evidence type="ECO:0000313" key="2">
    <source>
        <dbReference type="EMBL" id="CAA2618193.1"/>
    </source>
</evidence>
<proteinExistence type="predicted"/>
<sequence>MQPPSWLLASTMTETLELPMFSGMWEVKRLLFRNRASSSLSKSSGGSGPSKSLNRRSRYLAPAGRAPPSGSRRRTCCC</sequence>